<evidence type="ECO:0000313" key="5">
    <source>
        <dbReference type="Proteomes" id="UP000254330"/>
    </source>
</evidence>
<dbReference type="GO" id="GO:0009294">
    <property type="term" value="P:DNA-mediated transformation"/>
    <property type="evidence" value="ECO:0007669"/>
    <property type="project" value="InterPro"/>
</dbReference>
<dbReference type="InterPro" id="IPR057666">
    <property type="entry name" value="DrpA_SLOG"/>
</dbReference>
<gene>
    <name evidence="3" type="primary">smf</name>
    <name evidence="4" type="ORF">DFR61_1098</name>
    <name evidence="3" type="ORF">NCTC10597_00736</name>
</gene>
<dbReference type="OrthoDB" id="9785707at2"/>
<evidence type="ECO:0000313" key="6">
    <source>
        <dbReference type="Proteomes" id="UP000294641"/>
    </source>
</evidence>
<dbReference type="EMBL" id="SNZG01000009">
    <property type="protein sequence ID" value="TDR40134.1"/>
    <property type="molecule type" value="Genomic_DNA"/>
</dbReference>
<name>A0A8B4Q835_9BACL</name>
<proteinExistence type="inferred from homology"/>
<evidence type="ECO:0000313" key="3">
    <source>
        <dbReference type="EMBL" id="STX09066.1"/>
    </source>
</evidence>
<dbReference type="AlphaFoldDB" id="A0A8B4Q835"/>
<organism evidence="3 5">
    <name type="scientific">Kurthia zopfii</name>
    <dbReference type="NCBI Taxonomy" id="1650"/>
    <lineage>
        <taxon>Bacteria</taxon>
        <taxon>Bacillati</taxon>
        <taxon>Bacillota</taxon>
        <taxon>Bacilli</taxon>
        <taxon>Bacillales</taxon>
        <taxon>Caryophanaceae</taxon>
        <taxon>Kurthia</taxon>
    </lineage>
</organism>
<dbReference type="EMBL" id="UGNP01000001">
    <property type="protein sequence ID" value="STX09066.1"/>
    <property type="molecule type" value="Genomic_DNA"/>
</dbReference>
<sequence>MDELTSNLLALHYVQPLTANRLSPILQVDRTLQNLSYMTPSQIALLLKMNTLKASSLLNNFKKIQHTDWQQYYAEKNITPIPFYDERYPKSLLDVFDPPAVIYCRGKIPILQKKKKIAIVGSRESTNYSQKCLGEILPTLISHDIVIVSGLAKGADQMAHETTIRLSGQTIAVLGCGLDHIYPREHEVLQSYMEKHQLIISEYPPYMTPKKWHFPMRNRIISGLSAAVLVTEAAIKSGTLSTVDYALNHGRNIFSIPGSIFSPLSKGSHKLILEGATPVWEGHQIIEETEGFSNQL</sequence>
<dbReference type="RefSeq" id="WP_109349227.1">
    <property type="nucleotide sequence ID" value="NZ_BJUE01000006.1"/>
</dbReference>
<dbReference type="Pfam" id="PF02481">
    <property type="entry name" value="DNA_processg_A"/>
    <property type="match status" value="1"/>
</dbReference>
<dbReference type="SUPFAM" id="SSF102405">
    <property type="entry name" value="MCP/YpsA-like"/>
    <property type="match status" value="1"/>
</dbReference>
<reference evidence="4 6" key="2">
    <citation type="submission" date="2019-03" db="EMBL/GenBank/DDBJ databases">
        <title>Genomic Encyclopedia of Type Strains, Phase IV (KMG-IV): sequencing the most valuable type-strain genomes for metagenomic binning, comparative biology and taxonomic classification.</title>
        <authorList>
            <person name="Goeker M."/>
        </authorList>
    </citation>
    <scope>NUCLEOTIDE SEQUENCE [LARGE SCALE GENOMIC DNA]</scope>
    <source>
        <strain evidence="4 6">DSM 20580</strain>
    </source>
</reference>
<dbReference type="PANTHER" id="PTHR43022">
    <property type="entry name" value="PROTEIN SMF"/>
    <property type="match status" value="1"/>
</dbReference>
<dbReference type="NCBIfam" id="TIGR00732">
    <property type="entry name" value="dprA"/>
    <property type="match status" value="1"/>
</dbReference>
<accession>A0A8B4Q835</accession>
<keyword evidence="6" id="KW-1185">Reference proteome</keyword>
<dbReference type="InterPro" id="IPR003488">
    <property type="entry name" value="DprA"/>
</dbReference>
<evidence type="ECO:0000313" key="4">
    <source>
        <dbReference type="EMBL" id="TDR40134.1"/>
    </source>
</evidence>
<reference evidence="3 5" key="1">
    <citation type="submission" date="2018-06" db="EMBL/GenBank/DDBJ databases">
        <authorList>
            <consortium name="Pathogen Informatics"/>
            <person name="Doyle S."/>
        </authorList>
    </citation>
    <scope>NUCLEOTIDE SEQUENCE [LARGE SCALE GENOMIC DNA]</scope>
    <source>
        <strain evidence="3 5">NCTC10597</strain>
    </source>
</reference>
<dbReference type="Proteomes" id="UP000254330">
    <property type="component" value="Unassembled WGS sequence"/>
</dbReference>
<comment type="caution">
    <text evidence="3">The sequence shown here is derived from an EMBL/GenBank/DDBJ whole genome shotgun (WGS) entry which is preliminary data.</text>
</comment>
<dbReference type="PANTHER" id="PTHR43022:SF1">
    <property type="entry name" value="PROTEIN SMF"/>
    <property type="match status" value="1"/>
</dbReference>
<feature type="domain" description="Smf/DprA SLOG" evidence="2">
    <location>
        <begin position="82"/>
        <end position="289"/>
    </location>
</feature>
<dbReference type="Gene3D" id="3.40.50.450">
    <property type="match status" value="1"/>
</dbReference>
<evidence type="ECO:0000259" key="2">
    <source>
        <dbReference type="Pfam" id="PF02481"/>
    </source>
</evidence>
<protein>
    <submittedName>
        <fullName evidence="4">DNA processing protein</fullName>
    </submittedName>
    <submittedName>
        <fullName evidence="3">DNA protecting protein DprA</fullName>
    </submittedName>
</protein>
<dbReference type="Proteomes" id="UP000294641">
    <property type="component" value="Unassembled WGS sequence"/>
</dbReference>
<evidence type="ECO:0000256" key="1">
    <source>
        <dbReference type="ARBA" id="ARBA00006525"/>
    </source>
</evidence>
<comment type="similarity">
    <text evidence="1">Belongs to the DprA/Smf family.</text>
</comment>